<evidence type="ECO:0000313" key="2">
    <source>
        <dbReference type="EMBL" id="MEE1933837.1"/>
    </source>
</evidence>
<dbReference type="InterPro" id="IPR049514">
    <property type="entry name" value="Fic-like_C"/>
</dbReference>
<name>A0ABU7HQM5_9PSED</name>
<dbReference type="Proteomes" id="UP001335100">
    <property type="component" value="Unassembled WGS sequence"/>
</dbReference>
<reference evidence="2 3" key="1">
    <citation type="submission" date="2024-01" db="EMBL/GenBank/DDBJ databases">
        <title>Unpublished Manusciprt.</title>
        <authorList>
            <person name="Duman M."/>
            <person name="Valdes E.G."/>
            <person name="Ajmi N."/>
            <person name="Altun S."/>
            <person name="Saticioglu I.B."/>
        </authorList>
    </citation>
    <scope>NUCLEOTIDE SEQUENCE [LARGE SCALE GENOMIC DNA]</scope>
    <source>
        <strain evidence="2 3">148P</strain>
    </source>
</reference>
<dbReference type="InterPro" id="IPR040198">
    <property type="entry name" value="Fido_containing"/>
</dbReference>
<dbReference type="PANTHER" id="PTHR13504:SF38">
    <property type="entry name" value="FIDO DOMAIN-CONTAINING PROTEIN"/>
    <property type="match status" value="1"/>
</dbReference>
<sequence>MSQYQPPLTLTPRMLSLVAEIGERVGLLAARQEQATPQLRRGNRIRTIQASLAIENNTLSVEQVTAVLDGKHVLGLPREIQEVRNAFAAYEAMPGWQADRRDHLLAAHGLLMHGLIDDAGHYRRGGVGIYRGERLLHMAPPASRVPQLVDDLLGWLGRCELHPLIASCVFHYEFEFIHPFADGNGRMGRLWQTLLLSQWRGVLAYLPVESVIREQQDAYYEALALSDKLAEATPFVEFMLNALRQALIESAGTEQVSEQVDEQVSDQVARLLRVLASGEALKAGELMQRLGLSHRPTFSKNYLKPALAAGVVEMLDPASPRSPLQRYRRPLRT</sequence>
<proteinExistence type="predicted"/>
<organism evidence="2 3">
    <name type="scientific">Pseudomonas ulcerans</name>
    <dbReference type="NCBI Taxonomy" id="3115852"/>
    <lineage>
        <taxon>Bacteria</taxon>
        <taxon>Pseudomonadati</taxon>
        <taxon>Pseudomonadota</taxon>
        <taxon>Gammaproteobacteria</taxon>
        <taxon>Pseudomonadales</taxon>
        <taxon>Pseudomonadaceae</taxon>
        <taxon>Pseudomonas</taxon>
    </lineage>
</organism>
<evidence type="ECO:0000259" key="1">
    <source>
        <dbReference type="PROSITE" id="PS51459"/>
    </source>
</evidence>
<dbReference type="PROSITE" id="PS51459">
    <property type="entry name" value="FIDO"/>
    <property type="match status" value="1"/>
</dbReference>
<dbReference type="InterPro" id="IPR003812">
    <property type="entry name" value="Fido"/>
</dbReference>
<evidence type="ECO:0000313" key="3">
    <source>
        <dbReference type="Proteomes" id="UP001335100"/>
    </source>
</evidence>
<dbReference type="Pfam" id="PF02661">
    <property type="entry name" value="Fic"/>
    <property type="match status" value="1"/>
</dbReference>
<dbReference type="Pfam" id="PF21247">
    <property type="entry name" value="Fic-like_C"/>
    <property type="match status" value="1"/>
</dbReference>
<keyword evidence="3" id="KW-1185">Reference proteome</keyword>
<gene>
    <name evidence="2" type="ORF">V0R50_11445</name>
</gene>
<feature type="domain" description="Fido" evidence="1">
    <location>
        <begin position="99"/>
        <end position="241"/>
    </location>
</feature>
<comment type="caution">
    <text evidence="2">The sequence shown here is derived from an EMBL/GenBank/DDBJ whole genome shotgun (WGS) entry which is preliminary data.</text>
</comment>
<protein>
    <submittedName>
        <fullName evidence="2">Fic family protein</fullName>
    </submittedName>
</protein>
<dbReference type="RefSeq" id="WP_330074659.1">
    <property type="nucleotide sequence ID" value="NZ_JAZDQJ010000010.1"/>
</dbReference>
<dbReference type="PANTHER" id="PTHR13504">
    <property type="entry name" value="FIDO DOMAIN-CONTAINING PROTEIN DDB_G0283145"/>
    <property type="match status" value="1"/>
</dbReference>
<dbReference type="EMBL" id="JAZDQJ010000010">
    <property type="protein sequence ID" value="MEE1933837.1"/>
    <property type="molecule type" value="Genomic_DNA"/>
</dbReference>
<accession>A0ABU7HQM5</accession>
<dbReference type="SUPFAM" id="SSF140931">
    <property type="entry name" value="Fic-like"/>
    <property type="match status" value="1"/>
</dbReference>
<dbReference type="InterPro" id="IPR036597">
    <property type="entry name" value="Fido-like_dom_sf"/>
</dbReference>
<dbReference type="Gene3D" id="1.10.3290.10">
    <property type="entry name" value="Fido-like domain"/>
    <property type="match status" value="1"/>
</dbReference>